<dbReference type="Proteomes" id="UP000031937">
    <property type="component" value="Unassembled WGS sequence"/>
</dbReference>
<keyword evidence="5" id="KW-0249">Electron transport</keyword>
<proteinExistence type="predicted"/>
<dbReference type="GO" id="GO:0022900">
    <property type="term" value="P:electron transport chain"/>
    <property type="evidence" value="ECO:0007669"/>
    <property type="project" value="InterPro"/>
</dbReference>
<dbReference type="EMBL" id="JPIT01000031">
    <property type="protein sequence ID" value="KIO43614.1"/>
    <property type="molecule type" value="Genomic_DNA"/>
</dbReference>
<dbReference type="RefSeq" id="WP_041503813.1">
    <property type="nucleotide sequence ID" value="NZ_JPIT01000031.1"/>
</dbReference>
<dbReference type="PANTHER" id="PTHR36118">
    <property type="entry name" value="ION-TRANSLOCATING OXIDOREDUCTASE COMPLEX SUBUNIT G"/>
    <property type="match status" value="1"/>
</dbReference>
<name>A0A0C3MGZ5_9PORP</name>
<feature type="transmembrane region" description="Helical" evidence="6">
    <location>
        <begin position="310"/>
        <end position="330"/>
    </location>
</feature>
<dbReference type="InterPro" id="IPR017896">
    <property type="entry name" value="4Fe4S_Fe-S-bd"/>
</dbReference>
<evidence type="ECO:0000313" key="8">
    <source>
        <dbReference type="EMBL" id="KIO43614.1"/>
    </source>
</evidence>
<evidence type="ECO:0000313" key="9">
    <source>
        <dbReference type="EMBL" id="KIO45778.1"/>
    </source>
</evidence>
<keyword evidence="11" id="KW-1185">Reference proteome</keyword>
<evidence type="ECO:0000256" key="1">
    <source>
        <dbReference type="ARBA" id="ARBA00022448"/>
    </source>
</evidence>
<keyword evidence="6" id="KW-0472">Membrane</keyword>
<evidence type="ECO:0000256" key="4">
    <source>
        <dbReference type="ARBA" id="ARBA00022643"/>
    </source>
</evidence>
<reference evidence="9 11" key="1">
    <citation type="submission" date="2014-07" db="EMBL/GenBank/DDBJ databases">
        <title>Porphyromonadaceae bacterium OUH 308042 = ATCC BAA-2681 = DSM 28342 draft genome.</title>
        <authorList>
            <person name="Sydenham T.V."/>
            <person name="Hasman H."/>
            <person name="Justensen U.S."/>
        </authorList>
    </citation>
    <scope>NUCLEOTIDE SEQUENCE [LARGE SCALE GENOMIC DNA]</scope>
    <source>
        <strain evidence="9 11">OUH 308042</strain>
    </source>
</reference>
<dbReference type="Proteomes" id="UP000031980">
    <property type="component" value="Unassembled WGS sequence"/>
</dbReference>
<dbReference type="Pfam" id="PF04205">
    <property type="entry name" value="FMN_bind"/>
    <property type="match status" value="1"/>
</dbReference>
<keyword evidence="4" id="KW-0288">FMN</keyword>
<feature type="transmembrane region" description="Helical" evidence="6">
    <location>
        <begin position="254"/>
        <end position="274"/>
    </location>
</feature>
<feature type="transmembrane region" description="Helical" evidence="6">
    <location>
        <begin position="193"/>
        <end position="211"/>
    </location>
</feature>
<dbReference type="InterPro" id="IPR007329">
    <property type="entry name" value="FMN-bd"/>
</dbReference>
<dbReference type="SMART" id="SM00900">
    <property type="entry name" value="FMN_bind"/>
    <property type="match status" value="1"/>
</dbReference>
<protein>
    <recommendedName>
        <fullName evidence="7">FMN-binding domain-containing protein</fullName>
    </recommendedName>
</protein>
<evidence type="ECO:0000256" key="2">
    <source>
        <dbReference type="ARBA" id="ARBA00022553"/>
    </source>
</evidence>
<gene>
    <name evidence="9" type="ORF">BA92_04815</name>
    <name evidence="8" type="ORF">IE90_10875</name>
</gene>
<dbReference type="AlphaFoldDB" id="A0A0C3MGZ5"/>
<evidence type="ECO:0000256" key="3">
    <source>
        <dbReference type="ARBA" id="ARBA00022630"/>
    </source>
</evidence>
<keyword evidence="3" id="KW-0285">Flavoprotein</keyword>
<keyword evidence="6" id="KW-1133">Transmembrane helix</keyword>
<dbReference type="PANTHER" id="PTHR36118:SF1">
    <property type="entry name" value="ION-TRANSLOCATING OXIDOREDUCTASE COMPLEX SUBUNIT G"/>
    <property type="match status" value="1"/>
</dbReference>
<organism evidence="9 11">
    <name type="scientific">Sanguibacteroides justesenii</name>
    <dbReference type="NCBI Taxonomy" id="1547597"/>
    <lineage>
        <taxon>Bacteria</taxon>
        <taxon>Pseudomonadati</taxon>
        <taxon>Bacteroidota</taxon>
        <taxon>Bacteroidia</taxon>
        <taxon>Bacteroidales</taxon>
        <taxon>Porphyromonadaceae</taxon>
        <taxon>Sanguibacteroides</taxon>
    </lineage>
</organism>
<keyword evidence="6" id="KW-0812">Transmembrane</keyword>
<keyword evidence="2" id="KW-0597">Phosphoprotein</keyword>
<dbReference type="GO" id="GO:0010181">
    <property type="term" value="F:FMN binding"/>
    <property type="evidence" value="ECO:0007669"/>
    <property type="project" value="InterPro"/>
</dbReference>
<dbReference type="InterPro" id="IPR010209">
    <property type="entry name" value="Ion_transpt_RnfG/RsxG"/>
</dbReference>
<comment type="caution">
    <text evidence="9">The sequence shown here is derived from an EMBL/GenBank/DDBJ whole genome shotgun (WGS) entry which is preliminary data.</text>
</comment>
<feature type="transmembrane region" description="Helical" evidence="6">
    <location>
        <begin position="400"/>
        <end position="417"/>
    </location>
</feature>
<dbReference type="GO" id="GO:0005886">
    <property type="term" value="C:plasma membrane"/>
    <property type="evidence" value="ECO:0007669"/>
    <property type="project" value="InterPro"/>
</dbReference>
<dbReference type="EMBL" id="JPIU01000037">
    <property type="protein sequence ID" value="KIO45778.1"/>
    <property type="molecule type" value="Genomic_DNA"/>
</dbReference>
<dbReference type="Pfam" id="PF12801">
    <property type="entry name" value="Fer4_5"/>
    <property type="match status" value="2"/>
</dbReference>
<evidence type="ECO:0000313" key="10">
    <source>
        <dbReference type="Proteomes" id="UP000031937"/>
    </source>
</evidence>
<reference evidence="8 10" key="2">
    <citation type="submission" date="2014-07" db="EMBL/GenBank/DDBJ databases">
        <title>Porphyromonadaceae bacterium OUH 334697 = ATCC BAA-2682 = DSM 28341 draft genome.</title>
        <authorList>
            <person name="Sydenham T.V."/>
            <person name="Hasman H."/>
            <person name="Justesen U.S."/>
        </authorList>
    </citation>
    <scope>NUCLEOTIDE SEQUENCE [LARGE SCALE GENOMIC DNA]</scope>
    <source>
        <strain evidence="8 10">OUH 334697</strain>
    </source>
</reference>
<feature type="transmembrane region" description="Helical" evidence="6">
    <location>
        <begin position="223"/>
        <end position="248"/>
    </location>
</feature>
<feature type="domain" description="FMN-binding" evidence="7">
    <location>
        <begin position="97"/>
        <end position="178"/>
    </location>
</feature>
<evidence type="ECO:0000313" key="11">
    <source>
        <dbReference type="Proteomes" id="UP000031980"/>
    </source>
</evidence>
<sequence length="418" mass="47328">MEVRRNIEVFVAKLPRIILLCVVLFLISRNFKEEKKINNGSREEKQEIRIPEDSIRKYFPRYTGLERISPVEYDVKEGEKEVGKLILTTPVADDLIGYAGPVPLFLAVSDEGIVSGLTLLENNESRGFVRRLEKRGFFDSWNGKRIEEVGKMEVEAVSGATLTSEAVRMGVKRAVGEYLNEQDHRGNDNVLTLLRHVLGGVVVLFAIVSLFRGASMKKYRSALQVASILILGFWSGSFISLELLYGWLLNGIPWGVRVLLPVIALLAVICPLFFNRSYYCAYLCPFGAAQELMGKVRRKKITFGRRVKMVLKYTRITFFLGIMGLLLWGIPLDLTSLEPFSAFLVSVASGGMIAFALTCLLISVFISRPWCNYFCPTGEFLDILRRTPGKEGGKQRRETWQEWLSVTVFLLLLWFVLS</sequence>
<feature type="transmembrane region" description="Helical" evidence="6">
    <location>
        <begin position="342"/>
        <end position="366"/>
    </location>
</feature>
<accession>A0A0C3MGZ5</accession>
<evidence type="ECO:0000259" key="7">
    <source>
        <dbReference type="SMART" id="SM00900"/>
    </source>
</evidence>
<dbReference type="GO" id="GO:0009055">
    <property type="term" value="F:electron transfer activity"/>
    <property type="evidence" value="ECO:0007669"/>
    <property type="project" value="InterPro"/>
</dbReference>
<evidence type="ECO:0000256" key="5">
    <source>
        <dbReference type="ARBA" id="ARBA00022982"/>
    </source>
</evidence>
<evidence type="ECO:0000256" key="6">
    <source>
        <dbReference type="SAM" id="Phobius"/>
    </source>
</evidence>
<keyword evidence="1" id="KW-0813">Transport</keyword>